<geneLocation type="plasmid" evidence="3">
    <name>II</name>
</geneLocation>
<keyword evidence="3" id="KW-0614">Plasmid</keyword>
<dbReference type="AlphaFoldDB" id="A0A375IQ87"/>
<dbReference type="GO" id="GO:0003700">
    <property type="term" value="F:DNA-binding transcription factor activity"/>
    <property type="evidence" value="ECO:0007669"/>
    <property type="project" value="TreeGrafter"/>
</dbReference>
<dbReference type="InterPro" id="IPR058163">
    <property type="entry name" value="LysR-type_TF_proteobact-type"/>
</dbReference>
<name>A0A375IQ87_9BURK</name>
<feature type="domain" description="LysR substrate-binding" evidence="2">
    <location>
        <begin position="18"/>
        <end position="141"/>
    </location>
</feature>
<protein>
    <recommendedName>
        <fullName evidence="2">LysR substrate-binding domain-containing protein</fullName>
    </recommendedName>
</protein>
<accession>A0A375IQ87</accession>
<dbReference type="PANTHER" id="PTHR30537">
    <property type="entry name" value="HTH-TYPE TRANSCRIPTIONAL REGULATOR"/>
    <property type="match status" value="1"/>
</dbReference>
<reference evidence="3 4" key="1">
    <citation type="submission" date="2018-01" db="EMBL/GenBank/DDBJ databases">
        <authorList>
            <person name="Gaut B.S."/>
            <person name="Morton B.R."/>
            <person name="Clegg M.T."/>
            <person name="Duvall M.R."/>
        </authorList>
    </citation>
    <scope>NUCLEOTIDE SEQUENCE [LARGE SCALE GENOMIC DNA]</scope>
    <source>
        <strain evidence="3">Cupriavidus taiwanensis LMG 19425</strain>
        <plasmid evidence="4">Plasmid ii</plasmid>
    </source>
</reference>
<dbReference type="SUPFAM" id="SSF53850">
    <property type="entry name" value="Periplasmic binding protein-like II"/>
    <property type="match status" value="1"/>
</dbReference>
<evidence type="ECO:0000256" key="1">
    <source>
        <dbReference type="ARBA" id="ARBA00009437"/>
    </source>
</evidence>
<dbReference type="InterPro" id="IPR005119">
    <property type="entry name" value="LysR_subst-bd"/>
</dbReference>
<dbReference type="Proteomes" id="UP000255505">
    <property type="component" value="Plasmid II"/>
</dbReference>
<evidence type="ECO:0000259" key="2">
    <source>
        <dbReference type="Pfam" id="PF03466"/>
    </source>
</evidence>
<comment type="similarity">
    <text evidence="1">Belongs to the LysR transcriptional regulatory family.</text>
</comment>
<evidence type="ECO:0000313" key="3">
    <source>
        <dbReference type="EMBL" id="SPK75425.1"/>
    </source>
</evidence>
<dbReference type="GO" id="GO:0006351">
    <property type="term" value="P:DNA-templated transcription"/>
    <property type="evidence" value="ECO:0007669"/>
    <property type="project" value="TreeGrafter"/>
</dbReference>
<dbReference type="PANTHER" id="PTHR30537:SF74">
    <property type="entry name" value="HTH-TYPE TRANSCRIPTIONAL REGULATOR TRPI"/>
    <property type="match status" value="1"/>
</dbReference>
<dbReference type="Pfam" id="PF03466">
    <property type="entry name" value="LysR_substrate"/>
    <property type="match status" value="1"/>
</dbReference>
<dbReference type="Gene3D" id="3.40.190.10">
    <property type="entry name" value="Periplasmic binding protein-like II"/>
    <property type="match status" value="2"/>
</dbReference>
<organism evidence="3 4">
    <name type="scientific">Cupriavidus taiwanensis</name>
    <dbReference type="NCBI Taxonomy" id="164546"/>
    <lineage>
        <taxon>Bacteria</taxon>
        <taxon>Pseudomonadati</taxon>
        <taxon>Pseudomonadota</taxon>
        <taxon>Betaproteobacteria</taxon>
        <taxon>Burkholderiales</taxon>
        <taxon>Burkholderiaceae</taxon>
        <taxon>Cupriavidus</taxon>
    </lineage>
</organism>
<gene>
    <name evidence="3" type="ORF">CT19425_MP50461</name>
</gene>
<evidence type="ECO:0000313" key="4">
    <source>
        <dbReference type="Proteomes" id="UP000255505"/>
    </source>
</evidence>
<proteinExistence type="inferred from homology"/>
<sequence>MQAEVDVRVSTAFSNEAGFNGTFDVAIRRTLERGEQFESVPIFSEYQTVIASPALLEQVPLQGVEDLVEGVFLYTETRPGNWESWLQQAGHASLLPVRTLRFDHFFVTLQAVADSLGFAIGTFPTLEADRAGGRIATPFGAIRAARARAGRRSGAVEEQAALAQARAERIGGQAHAGGVRGRDRAACQRRIGGRGCHAGLGRWHRGLRIAAASGGGCRRHLRRRRGRGHGLHGLGGLDRLGGLHRLHRLGHRHRLARLQRLGLLREQRIGRDQRASHDQGFRQMLLHSCTS</sequence>
<dbReference type="EMBL" id="LT991977">
    <property type="protein sequence ID" value="SPK75425.1"/>
    <property type="molecule type" value="Genomic_DNA"/>
</dbReference>
<dbReference type="GO" id="GO:0043565">
    <property type="term" value="F:sequence-specific DNA binding"/>
    <property type="evidence" value="ECO:0007669"/>
    <property type="project" value="TreeGrafter"/>
</dbReference>